<dbReference type="AlphaFoldDB" id="A0A0P6YF18"/>
<dbReference type="InterPro" id="IPR001667">
    <property type="entry name" value="DDH_dom"/>
</dbReference>
<gene>
    <name evidence="9" type="ORF">ADN01_04110</name>
</gene>
<dbReference type="Pfam" id="PF17768">
    <property type="entry name" value="RecJ_OB"/>
    <property type="match status" value="1"/>
</dbReference>
<organism evidence="9 10">
    <name type="scientific">Levilinea saccharolytica</name>
    <dbReference type="NCBI Taxonomy" id="229921"/>
    <lineage>
        <taxon>Bacteria</taxon>
        <taxon>Bacillati</taxon>
        <taxon>Chloroflexota</taxon>
        <taxon>Anaerolineae</taxon>
        <taxon>Anaerolineales</taxon>
        <taxon>Anaerolineaceae</taxon>
        <taxon>Levilinea</taxon>
    </lineage>
</organism>
<dbReference type="GO" id="GO:0006310">
    <property type="term" value="P:DNA recombination"/>
    <property type="evidence" value="ECO:0007669"/>
    <property type="project" value="InterPro"/>
</dbReference>
<comment type="similarity">
    <text evidence="1">Belongs to the RecJ family.</text>
</comment>
<evidence type="ECO:0000259" key="6">
    <source>
        <dbReference type="Pfam" id="PF01368"/>
    </source>
</evidence>
<dbReference type="PANTHER" id="PTHR30255">
    <property type="entry name" value="SINGLE-STRANDED-DNA-SPECIFIC EXONUCLEASE RECJ"/>
    <property type="match status" value="1"/>
</dbReference>
<dbReference type="GO" id="GO:0006281">
    <property type="term" value="P:DNA repair"/>
    <property type="evidence" value="ECO:0007669"/>
    <property type="project" value="InterPro"/>
</dbReference>
<reference evidence="9 10" key="1">
    <citation type="submission" date="2015-07" db="EMBL/GenBank/DDBJ databases">
        <title>Genome sequence of Levilinea saccharolytica DSM 16555.</title>
        <authorList>
            <person name="Hemp J."/>
            <person name="Ward L.M."/>
            <person name="Pace L.A."/>
            <person name="Fischer W.W."/>
        </authorList>
    </citation>
    <scope>NUCLEOTIDE SEQUENCE [LARGE SCALE GENOMIC DNA]</scope>
    <source>
        <strain evidence="9 10">KIBI-1</strain>
    </source>
</reference>
<dbReference type="Pfam" id="PF02272">
    <property type="entry name" value="DHHA1"/>
    <property type="match status" value="1"/>
</dbReference>
<evidence type="ECO:0000256" key="1">
    <source>
        <dbReference type="ARBA" id="ARBA00005915"/>
    </source>
</evidence>
<feature type="domain" description="DHHA1" evidence="7">
    <location>
        <begin position="335"/>
        <end position="423"/>
    </location>
</feature>
<feature type="domain" description="RecJ OB" evidence="8">
    <location>
        <begin position="439"/>
        <end position="543"/>
    </location>
</feature>
<comment type="caution">
    <text evidence="9">The sequence shown here is derived from an EMBL/GenBank/DDBJ whole genome shotgun (WGS) entry which is preliminary data.</text>
</comment>
<dbReference type="InterPro" id="IPR004610">
    <property type="entry name" value="RecJ"/>
</dbReference>
<feature type="domain" description="DDH" evidence="6">
    <location>
        <begin position="64"/>
        <end position="214"/>
    </location>
</feature>
<evidence type="ECO:0000259" key="8">
    <source>
        <dbReference type="Pfam" id="PF17768"/>
    </source>
</evidence>
<name>A0A0P6YF18_9CHLR</name>
<protein>
    <recommendedName>
        <fullName evidence="2">Single-stranded-DNA-specific exonuclease RecJ</fullName>
    </recommendedName>
</protein>
<dbReference type="Gene3D" id="3.90.1640.30">
    <property type="match status" value="1"/>
</dbReference>
<dbReference type="GO" id="GO:0008409">
    <property type="term" value="F:5'-3' exonuclease activity"/>
    <property type="evidence" value="ECO:0007669"/>
    <property type="project" value="InterPro"/>
</dbReference>
<evidence type="ECO:0000259" key="7">
    <source>
        <dbReference type="Pfam" id="PF02272"/>
    </source>
</evidence>
<dbReference type="EMBL" id="LGCM01000018">
    <property type="protein sequence ID" value="KPL88097.1"/>
    <property type="molecule type" value="Genomic_DNA"/>
</dbReference>
<dbReference type="InterPro" id="IPR041122">
    <property type="entry name" value="RecJ_OB"/>
</dbReference>
<keyword evidence="3" id="KW-0540">Nuclease</keyword>
<dbReference type="SUPFAM" id="SSF64182">
    <property type="entry name" value="DHH phosphoesterases"/>
    <property type="match status" value="1"/>
</dbReference>
<dbReference type="PATRIC" id="fig|229921.5.peg.2332"/>
<evidence type="ECO:0000256" key="2">
    <source>
        <dbReference type="ARBA" id="ARBA00019841"/>
    </source>
</evidence>
<evidence type="ECO:0000313" key="10">
    <source>
        <dbReference type="Proteomes" id="UP000050501"/>
    </source>
</evidence>
<dbReference type="InterPro" id="IPR003156">
    <property type="entry name" value="DHHA1_dom"/>
</dbReference>
<dbReference type="Gene3D" id="3.10.310.30">
    <property type="match status" value="1"/>
</dbReference>
<keyword evidence="10" id="KW-1185">Reference proteome</keyword>
<dbReference type="PANTHER" id="PTHR30255:SF2">
    <property type="entry name" value="SINGLE-STRANDED-DNA-SPECIFIC EXONUCLEASE RECJ"/>
    <property type="match status" value="1"/>
</dbReference>
<keyword evidence="4" id="KW-0378">Hydrolase</keyword>
<evidence type="ECO:0000256" key="3">
    <source>
        <dbReference type="ARBA" id="ARBA00022722"/>
    </source>
</evidence>
<dbReference type="GO" id="GO:0003676">
    <property type="term" value="F:nucleic acid binding"/>
    <property type="evidence" value="ECO:0007669"/>
    <property type="project" value="InterPro"/>
</dbReference>
<dbReference type="Proteomes" id="UP000050501">
    <property type="component" value="Unassembled WGS sequence"/>
</dbReference>
<keyword evidence="5" id="KW-0269">Exonuclease</keyword>
<dbReference type="InterPro" id="IPR038763">
    <property type="entry name" value="DHH_sf"/>
</dbReference>
<dbReference type="Pfam" id="PF01368">
    <property type="entry name" value="DHH"/>
    <property type="match status" value="1"/>
</dbReference>
<dbReference type="STRING" id="229921.ADN01_04110"/>
<dbReference type="NCBIfam" id="TIGR00644">
    <property type="entry name" value="recJ"/>
    <property type="match status" value="1"/>
</dbReference>
<evidence type="ECO:0000256" key="4">
    <source>
        <dbReference type="ARBA" id="ARBA00022801"/>
    </source>
</evidence>
<proteinExistence type="inferred from homology"/>
<sequence>MEVETALGKYPFVLRRLLHNRGITTVEEAERYLNWEGSLYDPWMLQDMEEVVERLLLAVERGEQIVVYGDYDVDGVTATVMMVQVLRRLGGQVREYIPNRFEEGYGLNCEALEGLAAEGAQVVVTVDCGIRSPAEAHLARKLGVDLIISDHHEPHEEVPAAFGVISPKRPGNTYPDTNLAGVGVAYKIVEALLTRRPLEGCAAEDWLDLVAVGTVADIVPLVGENRSLVKAGLRRMRQGPRRGLASLAGAAEIQLNKITARDIGFGLGPRLNAAGRLESALASFHLLDEEDGEQASVMAQHLDDQNRQRQDLTLFMQRVAEEQMAERPAAHLVFAASPEFNMGVVGLVASRLTELYYRPSVVGARGEEFTRASCRSIPEFHITQALDECADLLVRHGGHSMAAGLTVRNENVEELVSRLQEIAHRELDGRELKPVLRADLALELRDLRPELLPLMDQIEPTGMANHGVYFVSRGLQVRHFKTVGREQQHLRLTVSDGHGLVYDAIGFRLGYWAKQMPERVDLLYAFEKNVYMGRESLQLNVRDLKPAA</sequence>
<evidence type="ECO:0000256" key="5">
    <source>
        <dbReference type="ARBA" id="ARBA00022839"/>
    </source>
</evidence>
<accession>A0A0P6YF18</accession>
<evidence type="ECO:0000313" key="9">
    <source>
        <dbReference type="EMBL" id="KPL88097.1"/>
    </source>
</evidence>
<dbReference type="InterPro" id="IPR051673">
    <property type="entry name" value="SSDNA_exonuclease_RecJ"/>
</dbReference>